<dbReference type="InterPro" id="IPR027417">
    <property type="entry name" value="P-loop_NTPase"/>
</dbReference>
<dbReference type="GO" id="GO:0005737">
    <property type="term" value="C:cytoplasm"/>
    <property type="evidence" value="ECO:0007669"/>
    <property type="project" value="UniProtKB-ARBA"/>
</dbReference>
<evidence type="ECO:0000256" key="6">
    <source>
        <dbReference type="ARBA" id="ARBA00022840"/>
    </source>
</evidence>
<evidence type="ECO:0000256" key="2">
    <source>
        <dbReference type="ARBA" id="ARBA00010550"/>
    </source>
</evidence>
<evidence type="ECO:0000256" key="3">
    <source>
        <dbReference type="ARBA" id="ARBA00022670"/>
    </source>
</evidence>
<name>A0A504XAX7_LEIDO</name>
<dbReference type="Pfam" id="PF00004">
    <property type="entry name" value="AAA"/>
    <property type="match status" value="1"/>
</dbReference>
<evidence type="ECO:0000256" key="4">
    <source>
        <dbReference type="ARBA" id="ARBA00022741"/>
    </source>
</evidence>
<dbReference type="InterPro" id="IPR003593">
    <property type="entry name" value="AAA+_ATPase"/>
</dbReference>
<dbReference type="GO" id="GO:0016887">
    <property type="term" value="F:ATP hydrolysis activity"/>
    <property type="evidence" value="ECO:0007669"/>
    <property type="project" value="InterPro"/>
</dbReference>
<feature type="compositionally biased region" description="Polar residues" evidence="7">
    <location>
        <begin position="558"/>
        <end position="573"/>
    </location>
</feature>
<keyword evidence="4" id="KW-0547">Nucleotide-binding</keyword>
<feature type="compositionally biased region" description="Polar residues" evidence="7">
    <location>
        <begin position="581"/>
        <end position="595"/>
    </location>
</feature>
<gene>
    <name evidence="10" type="ORF">CGC20_28545</name>
</gene>
<dbReference type="VEuPathDB" id="TriTrypDB:LDHU3_36.3940"/>
<dbReference type="GO" id="GO:0006508">
    <property type="term" value="P:proteolysis"/>
    <property type="evidence" value="ECO:0007669"/>
    <property type="project" value="UniProtKB-KW"/>
</dbReference>
<dbReference type="VEuPathDB" id="TriTrypDB:LdBPK_362840.1"/>
<dbReference type="Gene3D" id="3.40.50.300">
    <property type="entry name" value="P-loop containing nucleotide triphosphate hydrolases"/>
    <property type="match status" value="1"/>
</dbReference>
<dbReference type="Proteomes" id="UP000318821">
    <property type="component" value="Unassembled WGS sequence"/>
</dbReference>
<evidence type="ECO:0000259" key="9">
    <source>
        <dbReference type="SMART" id="SM00382"/>
    </source>
</evidence>
<feature type="compositionally biased region" description="Basic and acidic residues" evidence="7">
    <location>
        <begin position="1948"/>
        <end position="1960"/>
    </location>
</feature>
<dbReference type="GO" id="GO:0004222">
    <property type="term" value="F:metalloendopeptidase activity"/>
    <property type="evidence" value="ECO:0007669"/>
    <property type="project" value="InterPro"/>
</dbReference>
<keyword evidence="8" id="KW-0812">Transmembrane</keyword>
<dbReference type="EMBL" id="RHLD01000002">
    <property type="protein sequence ID" value="TPP42167.1"/>
    <property type="molecule type" value="Genomic_DNA"/>
</dbReference>
<proteinExistence type="inferred from homology"/>
<dbReference type="Pfam" id="PF01434">
    <property type="entry name" value="Peptidase_M41"/>
    <property type="match status" value="1"/>
</dbReference>
<dbReference type="FunFam" id="1.20.58.760:FF:000020">
    <property type="entry name" value="Mitochondrial ATP-dependent zinc metallopeptidase, putative"/>
    <property type="match status" value="1"/>
</dbReference>
<dbReference type="GO" id="GO:0004176">
    <property type="term" value="F:ATP-dependent peptidase activity"/>
    <property type="evidence" value="ECO:0007669"/>
    <property type="project" value="InterPro"/>
</dbReference>
<dbReference type="Gene3D" id="1.10.8.60">
    <property type="match status" value="1"/>
</dbReference>
<dbReference type="VEuPathDB" id="TriTrypDB:LDHU3_34.1830"/>
<keyword evidence="8" id="KW-0472">Membrane</keyword>
<dbReference type="FunFam" id="3.40.50.300:FF:000352">
    <property type="entry name" value="ATP-dependent zinc metalloprotease FTSH 7, chloroplastic"/>
    <property type="match status" value="1"/>
</dbReference>
<dbReference type="Gene3D" id="1.20.58.760">
    <property type="entry name" value="Peptidase M41"/>
    <property type="match status" value="1"/>
</dbReference>
<dbReference type="SUPFAM" id="SSF52540">
    <property type="entry name" value="P-loop containing nucleoside triphosphate hydrolases"/>
    <property type="match status" value="1"/>
</dbReference>
<dbReference type="PANTHER" id="PTHR23076">
    <property type="entry name" value="METALLOPROTEASE M41 FTSH"/>
    <property type="match status" value="1"/>
</dbReference>
<reference evidence="11" key="1">
    <citation type="submission" date="2019-02" db="EMBL/GenBank/DDBJ databases">
        <title>FDA dAtabase for Regulatory Grade micrObial Sequences (FDA-ARGOS): Supporting development and validation of Infectious Disease Dx tests.</title>
        <authorList>
            <person name="Duncan R."/>
            <person name="Fisher C."/>
            <person name="Tallon L."/>
            <person name="Sadzewicz L."/>
            <person name="Sengamalay N."/>
            <person name="Ott S."/>
            <person name="Godinez A."/>
            <person name="Nagaraj S."/>
            <person name="Vavikolanu K."/>
            <person name="Vyas G."/>
            <person name="Nadendla S."/>
            <person name="Aluvathingal J."/>
            <person name="Sichtig H."/>
        </authorList>
    </citation>
    <scope>NUCLEOTIDE SEQUENCE [LARGE SCALE GENOMIC DNA]</scope>
    <source>
        <strain evidence="11">FDAARGOS_360</strain>
    </source>
</reference>
<dbReference type="PROSITE" id="PS00674">
    <property type="entry name" value="AAA"/>
    <property type="match status" value="1"/>
</dbReference>
<comment type="caution">
    <text evidence="10">The sequence shown here is derived from an EMBL/GenBank/DDBJ whole genome shotgun (WGS) entry which is preliminary data.</text>
</comment>
<dbReference type="CDD" id="cd19501">
    <property type="entry name" value="RecA-like_FtsH"/>
    <property type="match status" value="1"/>
</dbReference>
<keyword evidence="5" id="KW-0378">Hydrolase</keyword>
<dbReference type="InterPro" id="IPR003959">
    <property type="entry name" value="ATPase_AAA_core"/>
</dbReference>
<evidence type="ECO:0000313" key="10">
    <source>
        <dbReference type="EMBL" id="TPP42167.1"/>
    </source>
</evidence>
<dbReference type="SMART" id="SM00382">
    <property type="entry name" value="AAA"/>
    <property type="match status" value="1"/>
</dbReference>
<dbReference type="InterPro" id="IPR037219">
    <property type="entry name" value="Peptidase_M41-like"/>
</dbReference>
<feature type="region of interest" description="Disordered" evidence="7">
    <location>
        <begin position="1945"/>
        <end position="1975"/>
    </location>
</feature>
<dbReference type="GO" id="GO:0005524">
    <property type="term" value="F:ATP binding"/>
    <property type="evidence" value="ECO:0007669"/>
    <property type="project" value="UniProtKB-KW"/>
</dbReference>
<evidence type="ECO:0000256" key="5">
    <source>
        <dbReference type="ARBA" id="ARBA00022801"/>
    </source>
</evidence>
<feature type="region of interest" description="Disordered" evidence="7">
    <location>
        <begin position="1138"/>
        <end position="1171"/>
    </location>
</feature>
<feature type="region of interest" description="Disordered" evidence="7">
    <location>
        <begin position="533"/>
        <end position="595"/>
    </location>
</feature>
<comment type="similarity">
    <text evidence="1">In the C-terminal section; belongs to the peptidase M41 family.</text>
</comment>
<evidence type="ECO:0000256" key="7">
    <source>
        <dbReference type="SAM" id="MobiDB-lite"/>
    </source>
</evidence>
<dbReference type="SUPFAM" id="SSF140990">
    <property type="entry name" value="FtsH protease domain-like"/>
    <property type="match status" value="1"/>
</dbReference>
<keyword evidence="3" id="KW-0645">Protease</keyword>
<keyword evidence="8" id="KW-1133">Transmembrane helix</keyword>
<dbReference type="VEuPathDB" id="TriTrypDB:LdCL_360034800"/>
<comment type="similarity">
    <text evidence="2">In the N-terminal section; belongs to the AAA ATPase family.</text>
</comment>
<dbReference type="PANTHER" id="PTHR23076:SF97">
    <property type="entry name" value="ATP-DEPENDENT ZINC METALLOPROTEASE YME1L1"/>
    <property type="match status" value="1"/>
</dbReference>
<organism evidence="10 11">
    <name type="scientific">Leishmania donovani</name>
    <dbReference type="NCBI Taxonomy" id="5661"/>
    <lineage>
        <taxon>Eukaryota</taxon>
        <taxon>Discoba</taxon>
        <taxon>Euglenozoa</taxon>
        <taxon>Kinetoplastea</taxon>
        <taxon>Metakinetoplastina</taxon>
        <taxon>Trypanosomatida</taxon>
        <taxon>Trypanosomatidae</taxon>
        <taxon>Leishmaniinae</taxon>
        <taxon>Leishmania</taxon>
    </lineage>
</organism>
<protein>
    <submittedName>
        <fullName evidence="10">ATP-dependent metallopeptidase HflB family protein</fullName>
    </submittedName>
</protein>
<dbReference type="FunFam" id="1.10.8.60:FF:000001">
    <property type="entry name" value="ATP-dependent zinc metalloprotease FtsH"/>
    <property type="match status" value="1"/>
</dbReference>
<evidence type="ECO:0000313" key="11">
    <source>
        <dbReference type="Proteomes" id="UP000318821"/>
    </source>
</evidence>
<dbReference type="VEuPathDB" id="TriTrypDB:LdBPK_341130.1"/>
<feature type="transmembrane region" description="Helical" evidence="8">
    <location>
        <begin position="37"/>
        <end position="54"/>
    </location>
</feature>
<accession>A0A504XAX7</accession>
<dbReference type="InterPro" id="IPR003960">
    <property type="entry name" value="ATPase_AAA_CS"/>
</dbReference>
<dbReference type="VEuPathDB" id="TriTrypDB:LdCL_340016800"/>
<keyword evidence="6" id="KW-0067">ATP-binding</keyword>
<sequence>MSYGQPQQQPLPSDLGTKERPIVVVSAPQKASWATRFWMFLLFGIALSCFISLVEEFNDRFQEGQPANKSGFARSGISGLFGSVDVKPVNLDNLEVTFDSIRGCDEAKKELEEIVEFLKDPEKFYNLGGRLPKGALLTGPPGCGKTMLAKAIAKEAGVSFFYATGSEFDEMFVGVGARRVRELFAAAKANSPALIFIDEVDALGGRRSRSDHSTSRMTLNQLLAEMDGFDSDEAVIVLAATNTPETLDKALTRPGRLDTTITVDPPDMKGRAEVVQVYLDKIKTDSTVNAMDIARGTTGFTGAELSNLVNLAAIRAAVLNKAKVTSEEIEYAKDRVMMGAESKKIVPEEERRVTAFHEGGHALSAILLKDEGADPVHKATIVPRGNGIMGLVQQQPDRDKYSQSKRQCLARLKVCVAGRVGEEILLGPDDITTGAGSDFQQATNMARHMVRQFGFSDAMGFVDYGTPDTAEGAYISDETKLKIEKEVHRLVEQAYIETKELLLSHRAELESIANNLLKYETLSGKDLEKIIKGEAIPERPPRLSQAAESKAAPPRGGNSDQANGRRTSQSSLGRSRDRQRGQPNADPNTGSQMSVAESPDLTQHIRFGLNNLEHVKLPDMPDEARRRSDIDKEREMRAKFGEYGPGERLTKSSPQMRRDMLEEQQDVDGLPWEVRWRKSLIPTSEEVIQDIRDRFDLFVQDPIEREQEWYLHWKDRSFKIQKDRMIWPQGYTDYLDHYDENGRRRVLPTDQRWSDSSWKHLADTRYKDRMWLIEGEERKAVHQSLQTDRTLLKEEEQRQSEMGDVYHGILSGVVDLDPDQTYQALSGTADPLEVAKTKIKLQAYGAHQALTAGKRELNPAQIDPISGFPKADMEPLPTGITVEQGAAIATQANIQYEMLEQGAEATRLAGYDPAVAMMKAHHNTSKQYGDRPMLRAQVEANIRKIKELEAERPPLEAGKTAGALTDGEMMEKIESPLLEETAKGQPAVSQTQIKASVTTTESDSGAVGASTPAGFIQVAERPKNAEPDVPNELFRVPQSRELNEMPKWYRETLVETEPMIRQYGMVHDPLEEKQPEKEYYVPPPLRDDERVTLDDAPSGPSAFDEVKMHKLKSLPELVVGYKPLPLFREVSKNDSLEAAAEAQEKEAKEKKLVGKDGKPMKRSERQRLERQERLRKSKLSYDSDILLPNLPWETDSIVDPYRGVDAVDAVEFDKEDLEKTWRAYRDAFQQALTEFGNLTQVASEDKCEKMLYDTMERFREGRVGDHPEVPKEQDEVFRLVFEAHTKHFLADFYKFKGNRTTEANVVKAEADEILRRASAKSKLLGRNFMNFVQEMTSLELETIRKNPVQRYAVMVRDRKYEPISQPFMKWIKNELGEFMITEFHSAEQLETHKEFLHRHLNDACIRCPSRVEGISDASRDAAVEAFYQWCRGALAFYTGKKFHSMFLDFADSRFRSRAEELYEDSIELFSNYAKAGKDIVQIPVPDSDPPYEYDEKEFLDGENALFAEISGHLDKAEALWHSGSSKRWYPMTDETEYMWFNERRGRLTLAMDISDRCLENVNKKTHPSIHPFPERARVFLEGAPLTQETAEHLWLRYMGDLYWEHSEFMQRQGRFQTSRSYRDKCLNLYHLAVRTARERLPASWKAPLLTEAKYMLRVYKPGDDVLQHLQDVETVVDKLFAQGEPRHWVEPFSELPYRLAVVHANLPAYGEAITKEVHRRLKWQPSNELLMKDMEQRARGGAVTPELVPYYNTLNAVAETVFRRKILKWRSKEYEGSDPFLFWTHMYFAFRVHPKDRDEVQRMWDMYEPAYVYIYTQCALASRVRGHRLINDALRRLCQILLSGDQSQKLVLMEELTKVREKMAHLIDRRELDRTINALEAHLENPAQQAYTYGTALLYKEAVLHEKITRNPLLRTQMAAKEYTELRKMQEELRVNGVTLDPQQAAKMQEKEGGLDDTHLDAQPSLTTKEMFAEK</sequence>
<evidence type="ECO:0000256" key="8">
    <source>
        <dbReference type="SAM" id="Phobius"/>
    </source>
</evidence>
<dbReference type="InterPro" id="IPR000642">
    <property type="entry name" value="Peptidase_M41"/>
</dbReference>
<evidence type="ECO:0000256" key="1">
    <source>
        <dbReference type="ARBA" id="ARBA00010044"/>
    </source>
</evidence>
<feature type="domain" description="AAA+ ATPase" evidence="9">
    <location>
        <begin position="131"/>
        <end position="267"/>
    </location>
</feature>
<feature type="compositionally biased region" description="Basic and acidic residues" evidence="7">
    <location>
        <begin position="1142"/>
        <end position="1171"/>
    </location>
</feature>